<sequence>MQESIEAILRLSKEDRSIQANRNLLETFPTKKRKLRASVDRIERKLKGIKKKSTDFQQQIREREALIGIENEKIDVTDKRMLAVKNQKEYYALQKEIDTAKKTIRRMEDQILSMEEQILPLEEEQGILQEQFGKENTIYQEKARGVLVEEKKIQGQIDAYDQFKAELMGKIEPDLAASYERLTLRNVVPAAVEIDGSYCLGCAMSLPAQTFNEIIQKSRGECPHCRRILFYKAPEVVPVEKGKKKK</sequence>
<accession>A0A2A4T3R0</accession>
<feature type="coiled-coil region" evidence="1">
    <location>
        <begin position="32"/>
        <end position="59"/>
    </location>
</feature>
<feature type="domain" description="C4-type zinc ribbon" evidence="2">
    <location>
        <begin position="199"/>
        <end position="229"/>
    </location>
</feature>
<dbReference type="Proteomes" id="UP000218113">
    <property type="component" value="Unassembled WGS sequence"/>
</dbReference>
<evidence type="ECO:0000313" key="4">
    <source>
        <dbReference type="Proteomes" id="UP000218113"/>
    </source>
</evidence>
<evidence type="ECO:0000256" key="1">
    <source>
        <dbReference type="SAM" id="Coils"/>
    </source>
</evidence>
<keyword evidence="1" id="KW-0175">Coiled coil</keyword>
<comment type="caution">
    <text evidence="3">The sequence shown here is derived from an EMBL/GenBank/DDBJ whole genome shotgun (WGS) entry which is preliminary data.</text>
</comment>
<protein>
    <recommendedName>
        <fullName evidence="2">C4-type zinc ribbon domain-containing protein</fullName>
    </recommendedName>
</protein>
<gene>
    <name evidence="3" type="ORF">COB67_07805</name>
</gene>
<organism evidence="3 4">
    <name type="scientific">SAR324 cluster bacterium</name>
    <dbReference type="NCBI Taxonomy" id="2024889"/>
    <lineage>
        <taxon>Bacteria</taxon>
        <taxon>Deltaproteobacteria</taxon>
        <taxon>SAR324 cluster</taxon>
    </lineage>
</organism>
<proteinExistence type="predicted"/>
<name>A0A2A4T3R0_9DELT</name>
<evidence type="ECO:0000313" key="3">
    <source>
        <dbReference type="EMBL" id="PCI27785.1"/>
    </source>
</evidence>
<feature type="coiled-coil region" evidence="1">
    <location>
        <begin position="90"/>
        <end position="124"/>
    </location>
</feature>
<dbReference type="AlphaFoldDB" id="A0A2A4T3R0"/>
<dbReference type="InterPro" id="IPR003743">
    <property type="entry name" value="Zf-RING_7"/>
</dbReference>
<dbReference type="Gene3D" id="1.10.287.1490">
    <property type="match status" value="1"/>
</dbReference>
<dbReference type="Pfam" id="PF02591">
    <property type="entry name" value="Zn_ribbon_9"/>
    <property type="match status" value="1"/>
</dbReference>
<reference evidence="4" key="1">
    <citation type="submission" date="2017-08" db="EMBL/GenBank/DDBJ databases">
        <title>A dynamic microbial community with high functional redundancy inhabits the cold, oxic subseafloor aquifer.</title>
        <authorList>
            <person name="Tully B.J."/>
            <person name="Wheat C.G."/>
            <person name="Glazer B.T."/>
            <person name="Huber J.A."/>
        </authorList>
    </citation>
    <scope>NUCLEOTIDE SEQUENCE [LARGE SCALE GENOMIC DNA]</scope>
</reference>
<evidence type="ECO:0000259" key="2">
    <source>
        <dbReference type="Pfam" id="PF02591"/>
    </source>
</evidence>
<dbReference type="EMBL" id="NVSR01000049">
    <property type="protein sequence ID" value="PCI27785.1"/>
    <property type="molecule type" value="Genomic_DNA"/>
</dbReference>